<reference evidence="8" key="1">
    <citation type="submission" date="2018-04" db="EMBL/GenBank/DDBJ databases">
        <title>Transcriptome assembly of Sipha flava.</title>
        <authorList>
            <person name="Scully E.D."/>
            <person name="Geib S.M."/>
            <person name="Palmer N.A."/>
            <person name="Koch K."/>
            <person name="Bradshaw J."/>
            <person name="Heng-Moss T."/>
            <person name="Sarath G."/>
        </authorList>
    </citation>
    <scope>NUCLEOTIDE SEQUENCE</scope>
</reference>
<sequence length="729" mass="83234">MTSIIKFFTLSGAMDESPPCYLLQIDEFKFLLDCGWNERFSMGVINKMKRYMHQVDAVLLSHPDRFHLGALPYLVGKCGLNCPVYATIPVYQMGQMFMYDLHQSLCNVEDFTLFNLDDVDSAFDKVIQVKYNQIVSLKGKGIGLRIVALPAGHMVGGTIWKISKVGEEDIVYAVDFNHKKERHLNGSDLEKLGRPSLLILDCFNGAYSQPRRRSRDEALMTCILTTLRVKGNVLIAIDTAGRVLELMHMLDQLWRNKESGLGVYSLVFLTNVSYNTVEFAKSQIEWMSDKLMKSFEGARNNPFFFKHVKLCHNMNDLSKISEPMVVLASNADLESGFSREVFLLWATNPKNSIILTDRTAYGTLARDLIDEGGDRHIKLIIKKRVPLDDAELEEYNIKHNAEKMEATENEQVSSDSEEEVEAMRGKHDLLVDAEVSTAKKSSKKELPPMFPYYEEKCKFDPYGEIIKQDEFMKFDIIPGGEPNKDELNKETEDDEEEIDIPSKCLKYEEIIYVAAKIVHIDFEGRSDGESLKQIVLALKPRRLILVRGNPISTKVVLNFANVFTDSKVFSPRIGQCMNVTSESHIYQVRLTDALLSTLNFKKGPNGDLAYVDAKLKLKNEKDNKMNVDQVAVPEKMPRIDDQIYTLEPLAEHETLPHKTVFINRLKLSDFKQILSRNNIPCELSRGVLWCCNRTVCVRRNSSGKVLVEGIISRQYYFIRSLLYNQFIIV</sequence>
<dbReference type="Pfam" id="PF10996">
    <property type="entry name" value="Beta-Casp"/>
    <property type="match status" value="1"/>
</dbReference>
<feature type="domain" description="Beta-Casp" evidence="7">
    <location>
        <begin position="243"/>
        <end position="368"/>
    </location>
</feature>
<gene>
    <name evidence="8" type="primary">Cpsf100</name>
    <name evidence="10" type="synonym">LOC112689741</name>
    <name evidence="8" type="ORF">g.63554</name>
</gene>
<evidence type="ECO:0000256" key="5">
    <source>
        <dbReference type="ARBA" id="ARBA00023242"/>
    </source>
</evidence>
<dbReference type="Pfam" id="PF07521">
    <property type="entry name" value="RMMBL"/>
    <property type="match status" value="1"/>
</dbReference>
<dbReference type="InterPro" id="IPR025069">
    <property type="entry name" value="Cpsf2_C"/>
</dbReference>
<dbReference type="InterPro" id="IPR001279">
    <property type="entry name" value="Metallo-B-lactamas"/>
</dbReference>
<dbReference type="PANTHER" id="PTHR45922:SF1">
    <property type="entry name" value="CLEAVAGE AND POLYADENYLATION SPECIFICITY FACTOR SUBUNIT 2"/>
    <property type="match status" value="1"/>
</dbReference>
<evidence type="ECO:0000313" key="9">
    <source>
        <dbReference type="Proteomes" id="UP000694846"/>
    </source>
</evidence>
<name>A0A2S2R4V4_9HEMI</name>
<evidence type="ECO:0000313" key="8">
    <source>
        <dbReference type="EMBL" id="MBY85025.1"/>
    </source>
</evidence>
<dbReference type="PANTHER" id="PTHR45922">
    <property type="entry name" value="CLEAVAGE AND POLYADENYLATION SPECIFICITY FACTOR SUBUNIT 2"/>
    <property type="match status" value="1"/>
</dbReference>
<dbReference type="InterPro" id="IPR011108">
    <property type="entry name" value="RMMBL"/>
</dbReference>
<comment type="similarity">
    <text evidence="2 6">Belongs to the metallo-beta-lactamase superfamily. RNA-metabolizing metallo-beta-lactamase-like family. CPSF2/YSH1 subfamily.</text>
</comment>
<evidence type="ECO:0000256" key="6">
    <source>
        <dbReference type="RuleBase" id="RU365006"/>
    </source>
</evidence>
<dbReference type="GO" id="GO:0006398">
    <property type="term" value="P:mRNA 3'-end processing by stem-loop binding and cleavage"/>
    <property type="evidence" value="ECO:0007669"/>
    <property type="project" value="InterPro"/>
</dbReference>
<dbReference type="SUPFAM" id="SSF56281">
    <property type="entry name" value="Metallo-hydrolase/oxidoreductase"/>
    <property type="match status" value="1"/>
</dbReference>
<dbReference type="AlphaFoldDB" id="A0A2S2R4V4"/>
<dbReference type="Pfam" id="PF16661">
    <property type="entry name" value="Lactamase_B_6"/>
    <property type="match status" value="1"/>
</dbReference>
<dbReference type="InterPro" id="IPR036866">
    <property type="entry name" value="RibonucZ/Hydroxyglut_hydro"/>
</dbReference>
<evidence type="ECO:0000259" key="7">
    <source>
        <dbReference type="SMART" id="SM01027"/>
    </source>
</evidence>
<reference evidence="10" key="2">
    <citation type="submission" date="2025-04" db="UniProtKB">
        <authorList>
            <consortium name="RefSeq"/>
        </authorList>
    </citation>
    <scope>IDENTIFICATION</scope>
    <source>
        <tissue evidence="10">Whole body</tissue>
    </source>
</reference>
<dbReference type="Gene3D" id="3.60.15.10">
    <property type="entry name" value="Ribonuclease Z/Hydroxyacylglutathione hydrolase-like"/>
    <property type="match status" value="1"/>
</dbReference>
<evidence type="ECO:0000313" key="10">
    <source>
        <dbReference type="RefSeq" id="XP_025419357.1"/>
    </source>
</evidence>
<dbReference type="InterPro" id="IPR022712">
    <property type="entry name" value="Beta_Casp"/>
</dbReference>
<evidence type="ECO:0000256" key="1">
    <source>
        <dbReference type="ARBA" id="ARBA00004123"/>
    </source>
</evidence>
<proteinExistence type="inferred from homology"/>
<accession>A0A2S2R4V4</accession>
<dbReference type="InterPro" id="IPR035639">
    <property type="entry name" value="CPSF2_MBL"/>
</dbReference>
<dbReference type="SMART" id="SM01027">
    <property type="entry name" value="Beta-Casp"/>
    <property type="match status" value="1"/>
</dbReference>
<dbReference type="Proteomes" id="UP000694846">
    <property type="component" value="Unplaced"/>
</dbReference>
<evidence type="ECO:0000256" key="4">
    <source>
        <dbReference type="ARBA" id="ARBA00022884"/>
    </source>
</evidence>
<keyword evidence="4 6" id="KW-0694">RNA-binding</keyword>
<evidence type="ECO:0000256" key="2">
    <source>
        <dbReference type="ARBA" id="ARBA00010624"/>
    </source>
</evidence>
<dbReference type="OrthoDB" id="64353at2759"/>
<dbReference type="EMBL" id="GGMS01015822">
    <property type="protein sequence ID" value="MBY85025.1"/>
    <property type="molecule type" value="Transcribed_RNA"/>
</dbReference>
<dbReference type="GO" id="GO:0003723">
    <property type="term" value="F:RNA binding"/>
    <property type="evidence" value="ECO:0007669"/>
    <property type="project" value="UniProtKB-KW"/>
</dbReference>
<protein>
    <recommendedName>
        <fullName evidence="6">Cleavage and polyadenylation specificity factor subunit 2</fullName>
    </recommendedName>
    <alternativeName>
        <fullName evidence="6">Cleavage and polyadenylation specificity factor 100 kDa subunit</fullName>
    </alternativeName>
</protein>
<dbReference type="RefSeq" id="XP_025419357.1">
    <property type="nucleotide sequence ID" value="XM_025563572.1"/>
</dbReference>
<keyword evidence="3 6" id="KW-0507">mRNA processing</keyword>
<dbReference type="Pfam" id="PF13299">
    <property type="entry name" value="CPSF100_C"/>
    <property type="match status" value="1"/>
</dbReference>
<dbReference type="InterPro" id="IPR027075">
    <property type="entry name" value="CPSF2"/>
</dbReference>
<keyword evidence="5 6" id="KW-0539">Nucleus</keyword>
<dbReference type="CDD" id="cd16293">
    <property type="entry name" value="CPSF2-like_MBL-fold"/>
    <property type="match status" value="1"/>
</dbReference>
<evidence type="ECO:0000256" key="3">
    <source>
        <dbReference type="ARBA" id="ARBA00022664"/>
    </source>
</evidence>
<dbReference type="GO" id="GO:0005847">
    <property type="term" value="C:mRNA cleavage and polyadenylation specificity factor complex"/>
    <property type="evidence" value="ECO:0007669"/>
    <property type="project" value="InterPro"/>
</dbReference>
<organism evidence="8">
    <name type="scientific">Sipha flava</name>
    <name type="common">yellow sugarcane aphid</name>
    <dbReference type="NCBI Taxonomy" id="143950"/>
    <lineage>
        <taxon>Eukaryota</taxon>
        <taxon>Metazoa</taxon>
        <taxon>Ecdysozoa</taxon>
        <taxon>Arthropoda</taxon>
        <taxon>Hexapoda</taxon>
        <taxon>Insecta</taxon>
        <taxon>Pterygota</taxon>
        <taxon>Neoptera</taxon>
        <taxon>Paraneoptera</taxon>
        <taxon>Hemiptera</taxon>
        <taxon>Sternorrhyncha</taxon>
        <taxon>Aphidomorpha</taxon>
        <taxon>Aphidoidea</taxon>
        <taxon>Aphididae</taxon>
        <taxon>Sipha</taxon>
    </lineage>
</organism>
<dbReference type="FunFam" id="3.60.15.10:FF:000008">
    <property type="entry name" value="Cleavage and polyadenylation specificity factor subunit 2"/>
    <property type="match status" value="1"/>
</dbReference>
<keyword evidence="9" id="KW-1185">Reference proteome</keyword>
<comment type="subcellular location">
    <subcellularLocation>
        <location evidence="1 6">Nucleus</location>
    </subcellularLocation>
</comment>